<gene>
    <name evidence="9" type="primary">betC_43</name>
    <name evidence="9" type="ORF">PDESU_02147</name>
</gene>
<comment type="cofactor">
    <cofactor evidence="1">
        <name>Ca(2+)</name>
        <dbReference type="ChEBI" id="CHEBI:29108"/>
    </cofactor>
</comment>
<dbReference type="PANTHER" id="PTHR45953:SF1">
    <property type="entry name" value="IDURONATE 2-SULFATASE"/>
    <property type="match status" value="1"/>
</dbReference>
<keyword evidence="6" id="KW-0106">Calcium</keyword>
<evidence type="ECO:0000256" key="3">
    <source>
        <dbReference type="ARBA" id="ARBA00022723"/>
    </source>
</evidence>
<feature type="chain" id="PRO_5028981878" evidence="7">
    <location>
        <begin position="22"/>
        <end position="458"/>
    </location>
</feature>
<evidence type="ECO:0000259" key="8">
    <source>
        <dbReference type="Pfam" id="PF00884"/>
    </source>
</evidence>
<feature type="domain" description="Sulfatase N-terminal" evidence="8">
    <location>
        <begin position="25"/>
        <end position="355"/>
    </location>
</feature>
<keyword evidence="10" id="KW-1185">Reference proteome</keyword>
<dbReference type="GO" id="GO:0005737">
    <property type="term" value="C:cytoplasm"/>
    <property type="evidence" value="ECO:0007669"/>
    <property type="project" value="TreeGrafter"/>
</dbReference>
<dbReference type="Proteomes" id="UP000366872">
    <property type="component" value="Unassembled WGS sequence"/>
</dbReference>
<evidence type="ECO:0000256" key="6">
    <source>
        <dbReference type="ARBA" id="ARBA00022837"/>
    </source>
</evidence>
<keyword evidence="5" id="KW-0378">Hydrolase</keyword>
<proteinExistence type="inferred from homology"/>
<reference evidence="9 10" key="1">
    <citation type="submission" date="2019-04" db="EMBL/GenBank/DDBJ databases">
        <authorList>
            <person name="Van Vliet M D."/>
        </authorList>
    </citation>
    <scope>NUCLEOTIDE SEQUENCE [LARGE SCALE GENOMIC DNA]</scope>
    <source>
        <strain evidence="9 10">F1</strain>
    </source>
</reference>
<dbReference type="SUPFAM" id="SSF53649">
    <property type="entry name" value="Alkaline phosphatase-like"/>
    <property type="match status" value="1"/>
</dbReference>
<dbReference type="GO" id="GO:0046872">
    <property type="term" value="F:metal ion binding"/>
    <property type="evidence" value="ECO:0007669"/>
    <property type="project" value="UniProtKB-KW"/>
</dbReference>
<dbReference type="InterPro" id="IPR000917">
    <property type="entry name" value="Sulfatase_N"/>
</dbReference>
<sequence length="458" mass="52017">MKKRTQLLIAGLFGLALSASAAQKPNVLFIAVDDLNHWIEPLGRHPQAKTPNIQRLADMGVTFVNAQCAVPACEPSRAAIMGGRRPWTSGCYLNRHEWKKFQQPGEGLSAQFLKAGYHVAGAGKIYHSMHYYPEEWSEYMNSKGLSLHGRGVKVDDGFLNDKIHPDLKDEDIIDWHSVDYIAERLQRDDDQPFFLACGIYKPHLAFVAPRKYYEPFPLESIQRPVTKEGDIKDLPPAALKMLSTSKHKKMLENNQWDRAIQSYLATMLYADMNIGRLLDALEKSPHKDNTIIVLWSDHGWSLGEKQRWHKFALWEEPARAPFIWVVPGLTQPGTKSTKPVDLMSVYPTLCSLAGIEKPEHVSGHDITPLLKNPNADWAYPAITTYGRGNHAVRTETHRYIRYANGDEEIYHNAKDPYEWTNQANNPEYAKLKKKLAAWLPKEEVPSPPLAPKGKKKKK</sequence>
<dbReference type="CDD" id="cd16030">
    <property type="entry name" value="iduronate-2-sulfatase"/>
    <property type="match status" value="1"/>
</dbReference>
<organism evidence="9 10">
    <name type="scientific">Pontiella desulfatans</name>
    <dbReference type="NCBI Taxonomy" id="2750659"/>
    <lineage>
        <taxon>Bacteria</taxon>
        <taxon>Pseudomonadati</taxon>
        <taxon>Kiritimatiellota</taxon>
        <taxon>Kiritimatiellia</taxon>
        <taxon>Kiritimatiellales</taxon>
        <taxon>Pontiellaceae</taxon>
        <taxon>Pontiella</taxon>
    </lineage>
</organism>
<keyword evidence="4 7" id="KW-0732">Signal</keyword>
<dbReference type="GO" id="GO:0004423">
    <property type="term" value="F:iduronate-2-sulfatase activity"/>
    <property type="evidence" value="ECO:0007669"/>
    <property type="project" value="InterPro"/>
</dbReference>
<dbReference type="RefSeq" id="WP_136079151.1">
    <property type="nucleotide sequence ID" value="NZ_CAAHFG010000001.1"/>
</dbReference>
<evidence type="ECO:0000256" key="2">
    <source>
        <dbReference type="ARBA" id="ARBA00008779"/>
    </source>
</evidence>
<comment type="similarity">
    <text evidence="2">Belongs to the sulfatase family.</text>
</comment>
<dbReference type="Pfam" id="PF00884">
    <property type="entry name" value="Sulfatase"/>
    <property type="match status" value="1"/>
</dbReference>
<evidence type="ECO:0000256" key="5">
    <source>
        <dbReference type="ARBA" id="ARBA00022801"/>
    </source>
</evidence>
<accession>A0A6C2U0V4</accession>
<name>A0A6C2U0V4_PONDE</name>
<evidence type="ECO:0000256" key="7">
    <source>
        <dbReference type="SAM" id="SignalP"/>
    </source>
</evidence>
<evidence type="ECO:0000256" key="1">
    <source>
        <dbReference type="ARBA" id="ARBA00001913"/>
    </source>
</evidence>
<dbReference type="Gene3D" id="3.40.720.10">
    <property type="entry name" value="Alkaline Phosphatase, subunit A"/>
    <property type="match status" value="1"/>
</dbReference>
<dbReference type="InterPro" id="IPR017850">
    <property type="entry name" value="Alkaline_phosphatase_core_sf"/>
</dbReference>
<protein>
    <submittedName>
        <fullName evidence="9">Choline-sulfatase</fullName>
    </submittedName>
</protein>
<evidence type="ECO:0000313" key="10">
    <source>
        <dbReference type="Proteomes" id="UP000366872"/>
    </source>
</evidence>
<evidence type="ECO:0000313" key="9">
    <source>
        <dbReference type="EMBL" id="VGO13590.1"/>
    </source>
</evidence>
<feature type="signal peptide" evidence="7">
    <location>
        <begin position="1"/>
        <end position="21"/>
    </location>
</feature>
<dbReference type="PANTHER" id="PTHR45953">
    <property type="entry name" value="IDURONATE 2-SULFATASE"/>
    <property type="match status" value="1"/>
</dbReference>
<evidence type="ECO:0000256" key="4">
    <source>
        <dbReference type="ARBA" id="ARBA00022729"/>
    </source>
</evidence>
<dbReference type="EMBL" id="CAAHFG010000001">
    <property type="protein sequence ID" value="VGO13590.1"/>
    <property type="molecule type" value="Genomic_DNA"/>
</dbReference>
<keyword evidence="3" id="KW-0479">Metal-binding</keyword>
<dbReference type="AlphaFoldDB" id="A0A6C2U0V4"/>
<dbReference type="InterPro" id="IPR035874">
    <property type="entry name" value="IDS"/>
</dbReference>